<evidence type="ECO:0000313" key="7">
    <source>
        <dbReference type="Proteomes" id="UP000790833"/>
    </source>
</evidence>
<evidence type="ECO:0000256" key="3">
    <source>
        <dbReference type="ARBA" id="ARBA00022737"/>
    </source>
</evidence>
<dbReference type="Pfam" id="PF23241">
    <property type="entry name" value="HAT_PRP39_C"/>
    <property type="match status" value="1"/>
</dbReference>
<dbReference type="InterPro" id="IPR059164">
    <property type="entry name" value="HAT_PRP39_C"/>
</dbReference>
<evidence type="ECO:0000256" key="2">
    <source>
        <dbReference type="ARBA" id="ARBA00022664"/>
    </source>
</evidence>
<gene>
    <name evidence="6" type="ORF">KQ657_001518</name>
</gene>
<evidence type="ECO:0000256" key="4">
    <source>
        <dbReference type="ARBA" id="ARBA00023187"/>
    </source>
</evidence>
<dbReference type="AlphaFoldDB" id="A0A9P7V7N3"/>
<dbReference type="GO" id="GO:0000243">
    <property type="term" value="C:commitment complex"/>
    <property type="evidence" value="ECO:0007669"/>
    <property type="project" value="TreeGrafter"/>
</dbReference>
<dbReference type="Proteomes" id="UP000790833">
    <property type="component" value="Unassembled WGS sequence"/>
</dbReference>
<dbReference type="InterPro" id="IPR011990">
    <property type="entry name" value="TPR-like_helical_dom_sf"/>
</dbReference>
<dbReference type="GeneID" id="66114892"/>
<dbReference type="GO" id="GO:0005685">
    <property type="term" value="C:U1 snRNP"/>
    <property type="evidence" value="ECO:0007669"/>
    <property type="project" value="TreeGrafter"/>
</dbReference>
<dbReference type="GO" id="GO:0030627">
    <property type="term" value="F:pre-mRNA 5'-splice site binding"/>
    <property type="evidence" value="ECO:0007669"/>
    <property type="project" value="TreeGrafter"/>
</dbReference>
<dbReference type="OrthoDB" id="10265668at2759"/>
<evidence type="ECO:0000256" key="1">
    <source>
        <dbReference type="ARBA" id="ARBA00004123"/>
    </source>
</evidence>
<comment type="subcellular location">
    <subcellularLocation>
        <location evidence="1">Nucleus</location>
    </subcellularLocation>
</comment>
<sequence length="394" mass="46837">MAKNKSVAKVKQQYEFLLTGDLKYSCDVWISYLKFTIDFIDEHGLTDLIALFERARKVIGFDYWKSEQFYLLYLQSIITYKPKNYLLIYYTLVRIAVEVPMYNYRVFHQIWLQFLGTLKYNQMKYLKMLNKQLQPQKTSKENLLKVSKLKWKKSLTDLYITTQYKSYELFKWEKQLANDNSIDIWKSYLQFVIVNYPSNYCESLFERALLEHSAESSLWWMYASWLLNQQKPMAARQTLYRSIKHLVQQESTIARLVDMELYARNYLKARDLLLGYMESTSNSGNNVILFEKLIMVELVVHANDEGYILGLFKDFLNELGAEEVEDTIGYICYRLSLIQSIDVELRHELIMKYSSNSSSFYKLAICYITQQLKQSQPATEPQKPNFNLLIETYL</sequence>
<organism evidence="6 7">
    <name type="scientific">Scheffersomyces spartinae</name>
    <dbReference type="NCBI Taxonomy" id="45513"/>
    <lineage>
        <taxon>Eukaryota</taxon>
        <taxon>Fungi</taxon>
        <taxon>Dikarya</taxon>
        <taxon>Ascomycota</taxon>
        <taxon>Saccharomycotina</taxon>
        <taxon>Pichiomycetes</taxon>
        <taxon>Debaryomycetaceae</taxon>
        <taxon>Scheffersomyces</taxon>
    </lineage>
</organism>
<proteinExistence type="predicted"/>
<dbReference type="PANTHER" id="PTHR17204:SF23">
    <property type="entry name" value="U1 SMALL NUCLEAR RIBONUCLEOPROTEIN COMPONENT PRP42"/>
    <property type="match status" value="1"/>
</dbReference>
<evidence type="ECO:0000256" key="5">
    <source>
        <dbReference type="ARBA" id="ARBA00023242"/>
    </source>
</evidence>
<keyword evidence="4" id="KW-0508">mRNA splicing</keyword>
<accession>A0A9P7V7N3</accession>
<name>A0A9P7V7N3_9ASCO</name>
<dbReference type="GO" id="GO:0000395">
    <property type="term" value="P:mRNA 5'-splice site recognition"/>
    <property type="evidence" value="ECO:0007669"/>
    <property type="project" value="TreeGrafter"/>
</dbReference>
<keyword evidence="5" id="KW-0539">Nucleus</keyword>
<reference evidence="6" key="1">
    <citation type="submission" date="2021-03" db="EMBL/GenBank/DDBJ databases">
        <authorList>
            <person name="Palmer J.M."/>
        </authorList>
    </citation>
    <scope>NUCLEOTIDE SEQUENCE</scope>
    <source>
        <strain evidence="6">ARV_011</strain>
    </source>
</reference>
<evidence type="ECO:0000313" key="6">
    <source>
        <dbReference type="EMBL" id="KAG7192735.1"/>
    </source>
</evidence>
<dbReference type="RefSeq" id="XP_043048285.1">
    <property type="nucleotide sequence ID" value="XM_043192313.1"/>
</dbReference>
<dbReference type="Gene3D" id="1.25.40.10">
    <property type="entry name" value="Tetratricopeptide repeat domain"/>
    <property type="match status" value="2"/>
</dbReference>
<protein>
    <submittedName>
        <fullName evidence="6">Uncharacterized protein</fullName>
    </submittedName>
</protein>
<dbReference type="SUPFAM" id="SSF48452">
    <property type="entry name" value="TPR-like"/>
    <property type="match status" value="1"/>
</dbReference>
<keyword evidence="3" id="KW-0677">Repeat</keyword>
<comment type="caution">
    <text evidence="6">The sequence shown here is derived from an EMBL/GenBank/DDBJ whole genome shotgun (WGS) entry which is preliminary data.</text>
</comment>
<keyword evidence="7" id="KW-1185">Reference proteome</keyword>
<dbReference type="PANTHER" id="PTHR17204">
    <property type="entry name" value="PRE-MRNA PROCESSING PROTEIN PRP39-RELATED"/>
    <property type="match status" value="1"/>
</dbReference>
<dbReference type="EMBL" id="JAHMUF010000016">
    <property type="protein sequence ID" value="KAG7192735.1"/>
    <property type="molecule type" value="Genomic_DNA"/>
</dbReference>
<dbReference type="GO" id="GO:0071004">
    <property type="term" value="C:U2-type prespliceosome"/>
    <property type="evidence" value="ECO:0007669"/>
    <property type="project" value="TreeGrafter"/>
</dbReference>
<keyword evidence="2" id="KW-0507">mRNA processing</keyword>